<dbReference type="AlphaFoldDB" id="A0A0B2UDA7"/>
<keyword evidence="3" id="KW-0233">DNA recombination</keyword>
<dbReference type="Pfam" id="PF04098">
    <property type="entry name" value="Rad52_Rad22"/>
    <property type="match status" value="1"/>
</dbReference>
<evidence type="ECO:0000313" key="6">
    <source>
        <dbReference type="Proteomes" id="UP000031056"/>
    </source>
</evidence>
<dbReference type="InterPro" id="IPR007232">
    <property type="entry name" value="Rad52_Rad59_Rad22"/>
</dbReference>
<keyword evidence="6" id="KW-1185">Reference proteome</keyword>
<dbReference type="PANTHER" id="PTHR12132:SF1">
    <property type="entry name" value="DNA REPAIR PROTEIN RAD52 HOMOLOG"/>
    <property type="match status" value="1"/>
</dbReference>
<dbReference type="GO" id="GO:0005634">
    <property type="term" value="C:nucleus"/>
    <property type="evidence" value="ECO:0007669"/>
    <property type="project" value="TreeGrafter"/>
</dbReference>
<dbReference type="RefSeq" id="XP_014563098.1">
    <property type="nucleotide sequence ID" value="XM_014707612.1"/>
</dbReference>
<dbReference type="OrthoDB" id="206565at2759"/>
<dbReference type="GO" id="GO:0003697">
    <property type="term" value="F:single-stranded DNA binding"/>
    <property type="evidence" value="ECO:0007669"/>
    <property type="project" value="UniProtKB-ARBA"/>
</dbReference>
<keyword evidence="4" id="KW-0234">DNA repair</keyword>
<gene>
    <name evidence="5" type="ORF">M896_100400</name>
</gene>
<evidence type="ECO:0000313" key="5">
    <source>
        <dbReference type="EMBL" id="KHN69056.1"/>
    </source>
</evidence>
<dbReference type="STRING" id="1354746.A0A0B2UDA7"/>
<dbReference type="InterPro" id="IPR042525">
    <property type="entry name" value="Rad52_Rad59_Rad22_sf"/>
</dbReference>
<proteinExistence type="inferred from homology"/>
<dbReference type="FunFam" id="3.30.390.80:FF:000001">
    <property type="entry name" value="DNA repair protein RAD52 homolog"/>
    <property type="match status" value="1"/>
</dbReference>
<reference evidence="5 6" key="1">
    <citation type="journal article" date="2014" name="MBio">
        <title>The Ordospora colligata genome; evolution of extreme reduction in microsporidia and host-to-parasite horizontal gene transfer.</title>
        <authorList>
            <person name="Pombert J.-F."/>
            <person name="Haag K.L."/>
            <person name="Beidas S."/>
            <person name="Ebert D."/>
            <person name="Keeling P.J."/>
        </authorList>
    </citation>
    <scope>NUCLEOTIDE SEQUENCE [LARGE SCALE GENOMIC DNA]</scope>
    <source>
        <strain evidence="5 6">OC4</strain>
    </source>
</reference>
<name>A0A0B2UDA7_9MICR</name>
<dbReference type="GO" id="GO:0000724">
    <property type="term" value="P:double-strand break repair via homologous recombination"/>
    <property type="evidence" value="ECO:0007669"/>
    <property type="project" value="UniProtKB-ARBA"/>
</dbReference>
<sequence length="204" mass="22938">MIEDMHEGKQLRGFSKEEAARISKLLKKKLGPEFISYRPGFNSAKVAYIEGWTAISLANRIFGFNGWSSEIRSISVDCETLEDTRVSLGVSCVVRITLKDGSYREDVGFGSSEGQRSKVVAYEKAKKEAATDALKRAMRQFGNSLGNCCYDKAYIKEVQRINKINEKALDSNDLFRNSIQAASQERDNAKEDSLDIDYDLSEHL</sequence>
<dbReference type="GeneID" id="26262450"/>
<dbReference type="SUPFAM" id="SSF54768">
    <property type="entry name" value="dsRNA-binding domain-like"/>
    <property type="match status" value="1"/>
</dbReference>
<comment type="caution">
    <text evidence="5">The sequence shown here is derived from an EMBL/GenBank/DDBJ whole genome shotgun (WGS) entry which is preliminary data.</text>
</comment>
<dbReference type="GO" id="GO:0045002">
    <property type="term" value="P:double-strand break repair via single-strand annealing"/>
    <property type="evidence" value="ECO:0007669"/>
    <property type="project" value="TreeGrafter"/>
</dbReference>
<dbReference type="PANTHER" id="PTHR12132">
    <property type="entry name" value="DNA REPAIR AND RECOMBINATION PROTEIN RAD52, RAD59"/>
    <property type="match status" value="1"/>
</dbReference>
<evidence type="ECO:0000256" key="2">
    <source>
        <dbReference type="ARBA" id="ARBA00022763"/>
    </source>
</evidence>
<dbReference type="HOGENOM" id="CLU_100405_0_0_1"/>
<dbReference type="GO" id="GO:0006312">
    <property type="term" value="P:mitotic recombination"/>
    <property type="evidence" value="ECO:0007669"/>
    <property type="project" value="TreeGrafter"/>
</dbReference>
<accession>A0A0B2UDA7</accession>
<organism evidence="5 6">
    <name type="scientific">Ordospora colligata OC4</name>
    <dbReference type="NCBI Taxonomy" id="1354746"/>
    <lineage>
        <taxon>Eukaryota</taxon>
        <taxon>Fungi</taxon>
        <taxon>Fungi incertae sedis</taxon>
        <taxon>Microsporidia</taxon>
        <taxon>Ordosporidae</taxon>
        <taxon>Ordospora</taxon>
    </lineage>
</organism>
<keyword evidence="2" id="KW-0227">DNA damage</keyword>
<dbReference type="Gene3D" id="3.30.390.80">
    <property type="entry name" value="DNA repair protein Rad52/59/22"/>
    <property type="match status" value="1"/>
</dbReference>
<evidence type="ECO:0000256" key="1">
    <source>
        <dbReference type="ARBA" id="ARBA00006638"/>
    </source>
</evidence>
<dbReference type="EMBL" id="JOKQ01000010">
    <property type="protein sequence ID" value="KHN69056.1"/>
    <property type="molecule type" value="Genomic_DNA"/>
</dbReference>
<protein>
    <submittedName>
        <fullName evidence="5">Rad52 recombination DNA repair protein</fullName>
    </submittedName>
</protein>
<dbReference type="InterPro" id="IPR041247">
    <property type="entry name" value="Rad52_fam"/>
</dbReference>
<dbReference type="Proteomes" id="UP000031056">
    <property type="component" value="Unassembled WGS sequence"/>
</dbReference>
<dbReference type="InParanoid" id="A0A0B2UDA7"/>
<evidence type="ECO:0000256" key="4">
    <source>
        <dbReference type="ARBA" id="ARBA00023204"/>
    </source>
</evidence>
<dbReference type="VEuPathDB" id="MicrosporidiaDB:M896_100400"/>
<evidence type="ECO:0000256" key="3">
    <source>
        <dbReference type="ARBA" id="ARBA00023172"/>
    </source>
</evidence>
<comment type="similarity">
    <text evidence="1">Belongs to the RAD52 family.</text>
</comment>